<keyword evidence="1" id="KW-0862">Zinc</keyword>
<dbReference type="PANTHER" id="PTHR35046:SF9">
    <property type="entry name" value="RNA-DIRECTED DNA POLYMERASE"/>
    <property type="match status" value="1"/>
</dbReference>
<dbReference type="InterPro" id="IPR001878">
    <property type="entry name" value="Znf_CCHC"/>
</dbReference>
<dbReference type="PANTHER" id="PTHR35046">
    <property type="entry name" value="ZINC KNUCKLE (CCHC-TYPE) FAMILY PROTEIN"/>
    <property type="match status" value="1"/>
</dbReference>
<feature type="compositionally biased region" description="Polar residues" evidence="2">
    <location>
        <begin position="693"/>
        <end position="713"/>
    </location>
</feature>
<sequence>MAETSKGKAIDNIQNRSFDIKCFKCLRRGHIASQCPNRSAMVIRPNDDIESEREDKENEDEIKNPTDENEELEYAVEGEMLVVCSLVIDEGSCTNVASTLMVEKLALPTTKHSSPYKLQWLNEGVELKVTKQALVPFSIRKYQDEVLCDLVPIHAGHLLLGRPWQFDRRVKHDGFANQYTFKYQGRNVTLAHLSPRQVLEDQLIRLRSFNYTTFPRREGHLDPEAYLEWENKIELVFECHIYSESKKFKLAAIEFFDYTMIWWDQLMTSQRRNGDVEDYYKVTMITTDVREDHDVTMARFLAGLNREIANIVELQRYVEIVDMVYMAIKVEKQLKKKGYVRGYSTPNLSKWNQGTSKNVSASQTKEPMVPAKTAKPRAETSKGKAIDNVQNRSFDIKCFKCLRRGHIASQCPNRSAIVIRPNDDIESEREDKENEDEIKNSTNENEELEYAVEGEMLVVCNLVIDEGSCTNVASTLMVEKLALPTTKHLSPYKLQWLNEGVELKVNSTKELRLHYLSEERRFYNLMLRSPERNMADRNERQPVRNVPDLNLQALLREVERLFDCKLEPIQERLDHVEGRAQLPNQYLGRDEGRDASEIYSFILSPGVISIASKSLPMDKKHGRLLQRDESRHDSTDVREDHDATMARFLAGLNHEIVNIVELQRYVEIVDMVHMAIKVEKQLKKKGSVRGYSTPNLSKWNQGTSKNVSASQTKEPMVSAKTTKPMAETSKGKAIDNVQNRSFDIKCFKCLRRGHIASQCPNRSAMVIRPNDDIESEREDKENEEEIKNPTDENEELEYAVEGEMLVVKRSLST</sequence>
<evidence type="ECO:0000259" key="3">
    <source>
        <dbReference type="PROSITE" id="PS50158"/>
    </source>
</evidence>
<feature type="compositionally biased region" description="Polar residues" evidence="2">
    <location>
        <begin position="351"/>
        <end position="365"/>
    </location>
</feature>
<keyword evidence="1" id="KW-0863">Zinc-finger</keyword>
<protein>
    <submittedName>
        <fullName evidence="4">Mutant gag-pol polyprotein</fullName>
    </submittedName>
</protein>
<feature type="region of interest" description="Disordered" evidence="2">
    <location>
        <begin position="42"/>
        <end position="68"/>
    </location>
</feature>
<feature type="compositionally biased region" description="Basic and acidic residues" evidence="2">
    <location>
        <begin position="53"/>
        <end position="66"/>
    </location>
</feature>
<reference evidence="5" key="1">
    <citation type="journal article" date="2019" name="Plant Biotechnol. J.">
        <title>Genome sequencing of the Australian wild diploid species Gossypium australe highlights disease resistance and delayed gland morphogenesis.</title>
        <authorList>
            <person name="Cai Y."/>
            <person name="Cai X."/>
            <person name="Wang Q."/>
            <person name="Wang P."/>
            <person name="Zhang Y."/>
            <person name="Cai C."/>
            <person name="Xu Y."/>
            <person name="Wang K."/>
            <person name="Zhou Z."/>
            <person name="Wang C."/>
            <person name="Geng S."/>
            <person name="Li B."/>
            <person name="Dong Q."/>
            <person name="Hou Y."/>
            <person name="Wang H."/>
            <person name="Ai P."/>
            <person name="Liu Z."/>
            <person name="Yi F."/>
            <person name="Sun M."/>
            <person name="An G."/>
            <person name="Cheng J."/>
            <person name="Zhang Y."/>
            <person name="Shi Q."/>
            <person name="Xie Y."/>
            <person name="Shi X."/>
            <person name="Chang Y."/>
            <person name="Huang F."/>
            <person name="Chen Y."/>
            <person name="Hong S."/>
            <person name="Mi L."/>
            <person name="Sun Q."/>
            <person name="Zhang L."/>
            <person name="Zhou B."/>
            <person name="Peng R."/>
            <person name="Zhang X."/>
            <person name="Liu F."/>
        </authorList>
    </citation>
    <scope>NUCLEOTIDE SEQUENCE [LARGE SCALE GENOMIC DNA]</scope>
    <source>
        <strain evidence="5">cv. PA1801</strain>
    </source>
</reference>
<evidence type="ECO:0000313" key="4">
    <source>
        <dbReference type="EMBL" id="KAA3487401.1"/>
    </source>
</evidence>
<dbReference type="InterPro" id="IPR036875">
    <property type="entry name" value="Znf_CCHC_sf"/>
</dbReference>
<dbReference type="Proteomes" id="UP000325315">
    <property type="component" value="Unassembled WGS sequence"/>
</dbReference>
<feature type="domain" description="CCHC-type" evidence="3">
    <location>
        <begin position="21"/>
        <end position="37"/>
    </location>
</feature>
<dbReference type="GO" id="GO:0003676">
    <property type="term" value="F:nucleic acid binding"/>
    <property type="evidence" value="ECO:0007669"/>
    <property type="project" value="InterPro"/>
</dbReference>
<gene>
    <name evidence="4" type="ORF">EPI10_031229</name>
</gene>
<keyword evidence="1" id="KW-0479">Metal-binding</keyword>
<name>A0A5B6WZJ8_9ROSI</name>
<feature type="domain" description="CCHC-type" evidence="3">
    <location>
        <begin position="397"/>
        <end position="413"/>
    </location>
</feature>
<feature type="domain" description="CCHC-type" evidence="3">
    <location>
        <begin position="745"/>
        <end position="761"/>
    </location>
</feature>
<dbReference type="AlphaFoldDB" id="A0A5B6WZJ8"/>
<feature type="region of interest" description="Disordered" evidence="2">
    <location>
        <begin position="351"/>
        <end position="383"/>
    </location>
</feature>
<feature type="compositionally biased region" description="Basic and acidic residues" evidence="2">
    <location>
        <begin position="777"/>
        <end position="790"/>
    </location>
</feature>
<dbReference type="PROSITE" id="PS50158">
    <property type="entry name" value="ZF_CCHC"/>
    <property type="match status" value="3"/>
</dbReference>
<dbReference type="CDD" id="cd00303">
    <property type="entry name" value="retropepsin_like"/>
    <property type="match status" value="1"/>
</dbReference>
<organism evidence="4 5">
    <name type="scientific">Gossypium australe</name>
    <dbReference type="NCBI Taxonomy" id="47621"/>
    <lineage>
        <taxon>Eukaryota</taxon>
        <taxon>Viridiplantae</taxon>
        <taxon>Streptophyta</taxon>
        <taxon>Embryophyta</taxon>
        <taxon>Tracheophyta</taxon>
        <taxon>Spermatophyta</taxon>
        <taxon>Magnoliopsida</taxon>
        <taxon>eudicotyledons</taxon>
        <taxon>Gunneridae</taxon>
        <taxon>Pentapetalae</taxon>
        <taxon>rosids</taxon>
        <taxon>malvids</taxon>
        <taxon>Malvales</taxon>
        <taxon>Malvaceae</taxon>
        <taxon>Malvoideae</taxon>
        <taxon>Gossypium</taxon>
    </lineage>
</organism>
<comment type="caution">
    <text evidence="4">The sequence shown here is derived from an EMBL/GenBank/DDBJ whole genome shotgun (WGS) entry which is preliminary data.</text>
</comment>
<dbReference type="Pfam" id="PF00098">
    <property type="entry name" value="zf-CCHC"/>
    <property type="match status" value="3"/>
</dbReference>
<dbReference type="EMBL" id="SMMG02000001">
    <property type="protein sequence ID" value="KAA3487401.1"/>
    <property type="molecule type" value="Genomic_DNA"/>
</dbReference>
<dbReference type="Gene3D" id="4.10.60.10">
    <property type="entry name" value="Zinc finger, CCHC-type"/>
    <property type="match status" value="2"/>
</dbReference>
<feature type="region of interest" description="Disordered" evidence="2">
    <location>
        <begin position="766"/>
        <end position="794"/>
    </location>
</feature>
<dbReference type="SMART" id="SM00343">
    <property type="entry name" value="ZnF_C2HC"/>
    <property type="match status" value="3"/>
</dbReference>
<dbReference type="OrthoDB" id="1001865at2759"/>
<proteinExistence type="predicted"/>
<evidence type="ECO:0000256" key="1">
    <source>
        <dbReference type="PROSITE-ProRule" id="PRU00047"/>
    </source>
</evidence>
<dbReference type="GO" id="GO:0008270">
    <property type="term" value="F:zinc ion binding"/>
    <property type="evidence" value="ECO:0007669"/>
    <property type="project" value="UniProtKB-KW"/>
</dbReference>
<dbReference type="SUPFAM" id="SSF57756">
    <property type="entry name" value="Retrovirus zinc finger-like domains"/>
    <property type="match status" value="3"/>
</dbReference>
<feature type="region of interest" description="Disordered" evidence="2">
    <location>
        <begin position="693"/>
        <end position="727"/>
    </location>
</feature>
<feature type="region of interest" description="Disordered" evidence="2">
    <location>
        <begin position="422"/>
        <end position="442"/>
    </location>
</feature>
<evidence type="ECO:0000256" key="2">
    <source>
        <dbReference type="SAM" id="MobiDB-lite"/>
    </source>
</evidence>
<accession>A0A5B6WZJ8</accession>
<keyword evidence="5" id="KW-1185">Reference proteome</keyword>
<evidence type="ECO:0000313" key="5">
    <source>
        <dbReference type="Proteomes" id="UP000325315"/>
    </source>
</evidence>
<feature type="compositionally biased region" description="Acidic residues" evidence="2">
    <location>
        <begin position="424"/>
        <end position="436"/>
    </location>
</feature>